<evidence type="ECO:0000313" key="3">
    <source>
        <dbReference type="Proteomes" id="UP000184440"/>
    </source>
</evidence>
<dbReference type="STRING" id="134849.SAMN05443668_11912"/>
<dbReference type="CDD" id="cd00077">
    <property type="entry name" value="HDc"/>
    <property type="match status" value="1"/>
</dbReference>
<dbReference type="InterPro" id="IPR003607">
    <property type="entry name" value="HD/PDEase_dom"/>
</dbReference>
<name>A0A1M7RKT4_9ACTN</name>
<evidence type="ECO:0000259" key="1">
    <source>
        <dbReference type="Pfam" id="PF01966"/>
    </source>
</evidence>
<protein>
    <submittedName>
        <fullName evidence="2">HD domain-containing protein</fullName>
    </submittedName>
</protein>
<dbReference type="Pfam" id="PF01966">
    <property type="entry name" value="HD"/>
    <property type="match status" value="1"/>
</dbReference>
<evidence type="ECO:0000313" key="2">
    <source>
        <dbReference type="EMBL" id="SHN46917.1"/>
    </source>
</evidence>
<dbReference type="EMBL" id="FRCS01000019">
    <property type="protein sequence ID" value="SHN46917.1"/>
    <property type="molecule type" value="Genomic_DNA"/>
</dbReference>
<dbReference type="SUPFAM" id="SSF109604">
    <property type="entry name" value="HD-domain/PDEase-like"/>
    <property type="match status" value="1"/>
</dbReference>
<feature type="domain" description="HD" evidence="1">
    <location>
        <begin position="19"/>
        <end position="97"/>
    </location>
</feature>
<keyword evidence="3" id="KW-1185">Reference proteome</keyword>
<gene>
    <name evidence="2" type="ORF">SAMN05443668_11912</name>
</gene>
<accession>A0A1M7RKT4</accession>
<dbReference type="OrthoDB" id="2989229at2"/>
<sequence length="182" mass="19544">MDRARALAESLLAEPLPRRWAHSQAVGAQAETLAPLLGPETALLESAAWLHDIGYAPSLAHSGFHPLDGARYLRDVEHADELLCRLVAHHSCAVIEAEERGLAAELTAEFAPPPAHLSDALLYCDMTTGPSGERLDVEQRLAEIHSRYGDEDIVSRSIRRATPSIVAAVEATTAALARATAD</sequence>
<proteinExistence type="predicted"/>
<dbReference type="InterPro" id="IPR006674">
    <property type="entry name" value="HD_domain"/>
</dbReference>
<dbReference type="RefSeq" id="WP_084742188.1">
    <property type="nucleotide sequence ID" value="NZ_FRCS01000019.1"/>
</dbReference>
<reference evidence="2 3" key="1">
    <citation type="submission" date="2016-11" db="EMBL/GenBank/DDBJ databases">
        <authorList>
            <person name="Jaros S."/>
            <person name="Januszkiewicz K."/>
            <person name="Wedrychowicz H."/>
        </authorList>
    </citation>
    <scope>NUCLEOTIDE SEQUENCE [LARGE SCALE GENOMIC DNA]</scope>
    <source>
        <strain evidence="2 3">DSM 46144</strain>
    </source>
</reference>
<dbReference type="Gene3D" id="1.10.3210.10">
    <property type="entry name" value="Hypothetical protein af1432"/>
    <property type="match status" value="1"/>
</dbReference>
<dbReference type="AlphaFoldDB" id="A0A1M7RKT4"/>
<organism evidence="2 3">
    <name type="scientific">Cryptosporangium aurantiacum</name>
    <dbReference type="NCBI Taxonomy" id="134849"/>
    <lineage>
        <taxon>Bacteria</taxon>
        <taxon>Bacillati</taxon>
        <taxon>Actinomycetota</taxon>
        <taxon>Actinomycetes</taxon>
        <taxon>Cryptosporangiales</taxon>
        <taxon>Cryptosporangiaceae</taxon>
        <taxon>Cryptosporangium</taxon>
    </lineage>
</organism>
<dbReference type="Proteomes" id="UP000184440">
    <property type="component" value="Unassembled WGS sequence"/>
</dbReference>